<comment type="caution">
    <text evidence="1">The sequence shown here is derived from an EMBL/GenBank/DDBJ whole genome shotgun (WGS) entry which is preliminary data.</text>
</comment>
<keyword evidence="1" id="KW-0167">Capsid protein</keyword>
<name>A0A5C6W7A2_9BACI</name>
<proteinExistence type="predicted"/>
<keyword evidence="1" id="KW-0946">Virion</keyword>
<reference evidence="1 2" key="1">
    <citation type="journal article" date="2005" name="Int. J. Syst. Evol. Microbiol.">
        <title>Bacillus litoralis sp. nov., isolated from a tidal flat of the Yellow Sea in Korea.</title>
        <authorList>
            <person name="Yoon J.H."/>
            <person name="Oh T.K."/>
        </authorList>
    </citation>
    <scope>NUCLEOTIDE SEQUENCE [LARGE SCALE GENOMIC DNA]</scope>
    <source>
        <strain evidence="1 2">SW-211</strain>
    </source>
</reference>
<keyword evidence="2" id="KW-1185">Reference proteome</keyword>
<protein>
    <submittedName>
        <fullName evidence="1">Spore coat protein</fullName>
    </submittedName>
</protein>
<evidence type="ECO:0000313" key="1">
    <source>
        <dbReference type="EMBL" id="TXC92805.1"/>
    </source>
</evidence>
<accession>A0A5C6W7A2</accession>
<evidence type="ECO:0000313" key="2">
    <source>
        <dbReference type="Proteomes" id="UP000321363"/>
    </source>
</evidence>
<dbReference type="InterPro" id="IPR019593">
    <property type="entry name" value="Spore_coat_protein_Z/Y"/>
</dbReference>
<dbReference type="Proteomes" id="UP000321363">
    <property type="component" value="Unassembled WGS sequence"/>
</dbReference>
<dbReference type="AlphaFoldDB" id="A0A5C6W7A2"/>
<gene>
    <name evidence="1" type="ORF">FS935_00975</name>
</gene>
<dbReference type="EMBL" id="VOQF01000001">
    <property type="protein sequence ID" value="TXC92805.1"/>
    <property type="molecule type" value="Genomic_DNA"/>
</dbReference>
<sequence length="158" mass="18479">MYWREGEMIDEYNDSNPNCVYKALQELKEQQDQLEGSPTSCFSSLFKKLFKVDTIPFLLFNEDGLFELAGLQYGEKDHDHHHFHTKFFRIEHLDEEKNCASLSLLRPISIYSSYVDDICAVDRLERTNICVTVDLSCFCAIQCLDVDLLKKIVIEPKW</sequence>
<dbReference type="Pfam" id="PF10612">
    <property type="entry name" value="Spore-coat_CotZ"/>
    <property type="match status" value="1"/>
</dbReference>
<organism evidence="1 2">
    <name type="scientific">Metabacillus litoralis</name>
    <dbReference type="NCBI Taxonomy" id="152268"/>
    <lineage>
        <taxon>Bacteria</taxon>
        <taxon>Bacillati</taxon>
        <taxon>Bacillota</taxon>
        <taxon>Bacilli</taxon>
        <taxon>Bacillales</taxon>
        <taxon>Bacillaceae</taxon>
        <taxon>Metabacillus</taxon>
    </lineage>
</organism>